<dbReference type="InterPro" id="IPR050090">
    <property type="entry name" value="Tyrosine_recombinase_XerCD"/>
</dbReference>
<dbReference type="AlphaFoldDB" id="A0A1F2PF10"/>
<name>A0A1F2PF10_9FIRM</name>
<evidence type="ECO:0000256" key="3">
    <source>
        <dbReference type="ARBA" id="ARBA00023172"/>
    </source>
</evidence>
<evidence type="ECO:0000313" key="6">
    <source>
        <dbReference type="Proteomes" id="UP000176244"/>
    </source>
</evidence>
<dbReference type="InterPro" id="IPR013762">
    <property type="entry name" value="Integrase-like_cat_sf"/>
</dbReference>
<dbReference type="GO" id="GO:0003677">
    <property type="term" value="F:DNA binding"/>
    <property type="evidence" value="ECO:0007669"/>
    <property type="project" value="UniProtKB-KW"/>
</dbReference>
<keyword evidence="2" id="KW-0238">DNA-binding</keyword>
<dbReference type="Pfam" id="PF00589">
    <property type="entry name" value="Phage_integrase"/>
    <property type="match status" value="1"/>
</dbReference>
<evidence type="ECO:0000256" key="1">
    <source>
        <dbReference type="ARBA" id="ARBA00008857"/>
    </source>
</evidence>
<sequence length="324" mass="38180">MNKPLTLEKVVSHYIEEKRSLGFKYDKNEQVLNRFIRLAEQEGYTKPQLDEALVKIWISKTVYETEKNRQYRIGVIRGLADYMIRLGYQAYVYSVESRIFLNDTYEPHIFTNDELAELFQSAAKMSDTEKYPFRSRQYTLILKMLYSTGMRSSELMQLKKNDVDLDTGILHIRETKFKKERFIPLNETILQQSQNYDRYIRSYGQWQQSEHFFFNSQGTSLKDIYHPYRLILKTAGISHGGRGKGPRVHDLRHTFAVHCLRNWVRSGKDLTTALPYLSAYMGHSGIRSSQYYLRLTAELYPDIVNTLDVDYGWVIPEVDIDEDN</sequence>
<dbReference type="InterPro" id="IPR011010">
    <property type="entry name" value="DNA_brk_join_enz"/>
</dbReference>
<accession>A0A1F2PF10</accession>
<dbReference type="PROSITE" id="PS51898">
    <property type="entry name" value="TYR_RECOMBINASE"/>
    <property type="match status" value="1"/>
</dbReference>
<evidence type="ECO:0000259" key="4">
    <source>
        <dbReference type="PROSITE" id="PS51898"/>
    </source>
</evidence>
<proteinExistence type="inferred from homology"/>
<dbReference type="STRING" id="52694.ACWI_31380"/>
<dbReference type="PANTHER" id="PTHR30349:SF41">
    <property type="entry name" value="INTEGRASE_RECOMBINASE PROTEIN MJ0367-RELATED"/>
    <property type="match status" value="1"/>
</dbReference>
<comment type="caution">
    <text evidence="5">The sequence shown here is derived from an EMBL/GenBank/DDBJ whole genome shotgun (WGS) entry which is preliminary data.</text>
</comment>
<dbReference type="Gene3D" id="1.10.443.10">
    <property type="entry name" value="Intergrase catalytic core"/>
    <property type="match status" value="1"/>
</dbReference>
<dbReference type="OrthoDB" id="9803188at2"/>
<organism evidence="5 6">
    <name type="scientific">Acetobacterium wieringae</name>
    <dbReference type="NCBI Taxonomy" id="52694"/>
    <lineage>
        <taxon>Bacteria</taxon>
        <taxon>Bacillati</taxon>
        <taxon>Bacillota</taxon>
        <taxon>Clostridia</taxon>
        <taxon>Eubacteriales</taxon>
        <taxon>Eubacteriaceae</taxon>
        <taxon>Acetobacterium</taxon>
    </lineage>
</organism>
<evidence type="ECO:0000313" key="5">
    <source>
        <dbReference type="EMBL" id="OFV69281.1"/>
    </source>
</evidence>
<protein>
    <submittedName>
        <fullName evidence="5">Tyrosine recombinase XerD</fullName>
    </submittedName>
</protein>
<dbReference type="GO" id="GO:0006310">
    <property type="term" value="P:DNA recombination"/>
    <property type="evidence" value="ECO:0007669"/>
    <property type="project" value="UniProtKB-KW"/>
</dbReference>
<dbReference type="InterPro" id="IPR002104">
    <property type="entry name" value="Integrase_catalytic"/>
</dbReference>
<comment type="similarity">
    <text evidence="1">Belongs to the 'phage' integrase family.</text>
</comment>
<keyword evidence="3" id="KW-0233">DNA recombination</keyword>
<dbReference type="SUPFAM" id="SSF56349">
    <property type="entry name" value="DNA breaking-rejoining enzymes"/>
    <property type="match status" value="1"/>
</dbReference>
<feature type="domain" description="Tyr recombinase" evidence="4">
    <location>
        <begin position="105"/>
        <end position="305"/>
    </location>
</feature>
<dbReference type="EMBL" id="LKEU01000042">
    <property type="protein sequence ID" value="OFV69281.1"/>
    <property type="molecule type" value="Genomic_DNA"/>
</dbReference>
<dbReference type="Proteomes" id="UP000176244">
    <property type="component" value="Unassembled WGS sequence"/>
</dbReference>
<dbReference type="GO" id="GO:0015074">
    <property type="term" value="P:DNA integration"/>
    <property type="evidence" value="ECO:0007669"/>
    <property type="project" value="InterPro"/>
</dbReference>
<reference evidence="5 6" key="1">
    <citation type="submission" date="2015-09" db="EMBL/GenBank/DDBJ databases">
        <title>Genome sequence of Acetobacterium wieringae DSM 1911.</title>
        <authorList>
            <person name="Poehlein A."/>
            <person name="Bengelsdorf F.R."/>
            <person name="Schiel-Bengelsdorf B."/>
            <person name="Duerre P."/>
            <person name="Daniel R."/>
        </authorList>
    </citation>
    <scope>NUCLEOTIDE SEQUENCE [LARGE SCALE GENOMIC DNA]</scope>
    <source>
        <strain evidence="5 6">DSM 1911</strain>
    </source>
</reference>
<dbReference type="PANTHER" id="PTHR30349">
    <property type="entry name" value="PHAGE INTEGRASE-RELATED"/>
    <property type="match status" value="1"/>
</dbReference>
<evidence type="ECO:0000256" key="2">
    <source>
        <dbReference type="ARBA" id="ARBA00023125"/>
    </source>
</evidence>
<gene>
    <name evidence="5" type="primary">xerD_5</name>
    <name evidence="5" type="ORF">ACWI_31380</name>
</gene>
<dbReference type="RefSeq" id="WP_070372398.1">
    <property type="nucleotide sequence ID" value="NZ_LKEU01000042.1"/>
</dbReference>